<evidence type="ECO:0000259" key="1">
    <source>
        <dbReference type="Pfam" id="PF23602"/>
    </source>
</evidence>
<dbReference type="STRING" id="35525.A0A162R2Z1"/>
<reference evidence="2 3" key="1">
    <citation type="submission" date="2016-03" db="EMBL/GenBank/DDBJ databases">
        <title>EvidentialGene: Evidence-directed Construction of Genes on Genomes.</title>
        <authorList>
            <person name="Gilbert D.G."/>
            <person name="Choi J.-H."/>
            <person name="Mockaitis K."/>
            <person name="Colbourne J."/>
            <person name="Pfrender M."/>
        </authorList>
    </citation>
    <scope>NUCLEOTIDE SEQUENCE [LARGE SCALE GENOMIC DNA]</scope>
    <source>
        <strain evidence="2 3">Xinb3</strain>
        <tissue evidence="2">Complete organism</tissue>
    </source>
</reference>
<dbReference type="OrthoDB" id="10250990at2759"/>
<comment type="caution">
    <text evidence="2">The sequence shown here is derived from an EMBL/GenBank/DDBJ whole genome shotgun (WGS) entry which is preliminary data.</text>
</comment>
<gene>
    <name evidence="2" type="ORF">APZ42_013192</name>
</gene>
<sequence length="228" mass="25488">MRVTRETRSYTQLYPQTEQYLTGNPCAAFKFYRLYVIGILPQLECLDGVPVLYTERLAAKADFDYIESEILEQESIKTYNPPIERASEIRRQLRGERDGQTTAISTSSKPEKNRLISKNGRVLNSNQAGARFTLVEEDDAIILTVKLPKYMDTSLIDVDVQPTFVRVVIKGKLLQLVLSAEVQSDRSVAQRSLASGDLVVTMPTADGVVKPRDLTSEAAKVPPLEPIP</sequence>
<dbReference type="Pfam" id="PF23602">
    <property type="entry name" value="CS_DNAAF11_C"/>
    <property type="match status" value="1"/>
</dbReference>
<keyword evidence="3" id="KW-1185">Reference proteome</keyword>
<dbReference type="InterPro" id="IPR056496">
    <property type="entry name" value="CS_DNAAF11_C"/>
</dbReference>
<accession>A0A162R2Z1</accession>
<feature type="domain" description="Dynein axonemal assembly factor 11-like CS" evidence="1">
    <location>
        <begin position="88"/>
        <end position="203"/>
    </location>
</feature>
<protein>
    <submittedName>
        <fullName evidence="2">Leucine-rich repeat-containing protein 6</fullName>
    </submittedName>
</protein>
<organism evidence="2 3">
    <name type="scientific">Daphnia magna</name>
    <dbReference type="NCBI Taxonomy" id="35525"/>
    <lineage>
        <taxon>Eukaryota</taxon>
        <taxon>Metazoa</taxon>
        <taxon>Ecdysozoa</taxon>
        <taxon>Arthropoda</taxon>
        <taxon>Crustacea</taxon>
        <taxon>Branchiopoda</taxon>
        <taxon>Diplostraca</taxon>
        <taxon>Cladocera</taxon>
        <taxon>Anomopoda</taxon>
        <taxon>Daphniidae</taxon>
        <taxon>Daphnia</taxon>
    </lineage>
</organism>
<evidence type="ECO:0000313" key="2">
    <source>
        <dbReference type="EMBL" id="KZS20184.1"/>
    </source>
</evidence>
<dbReference type="Proteomes" id="UP000076858">
    <property type="component" value="Unassembled WGS sequence"/>
</dbReference>
<dbReference type="InterPro" id="IPR032675">
    <property type="entry name" value="LRR_dom_sf"/>
</dbReference>
<name>A0A162R2Z1_9CRUS</name>
<proteinExistence type="predicted"/>
<dbReference type="EMBL" id="LRGB01000243">
    <property type="protein sequence ID" value="KZS20184.1"/>
    <property type="molecule type" value="Genomic_DNA"/>
</dbReference>
<dbReference type="Gene3D" id="3.80.10.10">
    <property type="entry name" value="Ribonuclease Inhibitor"/>
    <property type="match status" value="1"/>
</dbReference>
<dbReference type="AlphaFoldDB" id="A0A162R2Z1"/>
<evidence type="ECO:0000313" key="3">
    <source>
        <dbReference type="Proteomes" id="UP000076858"/>
    </source>
</evidence>